<dbReference type="InterPro" id="IPR051548">
    <property type="entry name" value="Grx-like_ET"/>
</dbReference>
<dbReference type="Gene3D" id="3.40.30.10">
    <property type="entry name" value="Glutaredoxin"/>
    <property type="match status" value="1"/>
</dbReference>
<dbReference type="EMBL" id="JBDXMX010000009">
    <property type="protein sequence ID" value="MEO9249118.1"/>
    <property type="molecule type" value="Genomic_DNA"/>
</dbReference>
<dbReference type="PANTHER" id="PTHR34386:SF1">
    <property type="entry name" value="GLUTAREDOXIN-LIKE PROTEIN NRDH"/>
    <property type="match status" value="1"/>
</dbReference>
<evidence type="ECO:0000313" key="3">
    <source>
        <dbReference type="Proteomes" id="UP001484097"/>
    </source>
</evidence>
<dbReference type="Proteomes" id="UP001484097">
    <property type="component" value="Unassembled WGS sequence"/>
</dbReference>
<comment type="caution">
    <text evidence="2">The sequence shown here is derived from an EMBL/GenBank/DDBJ whole genome shotgun (WGS) entry which is preliminary data.</text>
</comment>
<dbReference type="InterPro" id="IPR002109">
    <property type="entry name" value="Glutaredoxin"/>
</dbReference>
<dbReference type="CDD" id="cd02976">
    <property type="entry name" value="NrdH"/>
    <property type="match status" value="1"/>
</dbReference>
<organism evidence="2 3">
    <name type="scientific">Citricoccus nitrophenolicus</name>
    <dbReference type="NCBI Taxonomy" id="863575"/>
    <lineage>
        <taxon>Bacteria</taxon>
        <taxon>Bacillati</taxon>
        <taxon>Actinomycetota</taxon>
        <taxon>Actinomycetes</taxon>
        <taxon>Micrococcales</taxon>
        <taxon>Micrococcaceae</taxon>
        <taxon>Citricoccus</taxon>
    </lineage>
</organism>
<proteinExistence type="predicted"/>
<dbReference type="PANTHER" id="PTHR34386">
    <property type="entry name" value="GLUTAREDOXIN"/>
    <property type="match status" value="1"/>
</dbReference>
<accession>A0ABV0ILQ9</accession>
<sequence>MTIQPSLFPSEDDMLIVSGTESCVQCNAAKRLLDKENAPYEFIDLEKNPAKLAELRAAGFRQMPVIETPTERFTGFDPDRVKRAAAEIRSATATHGVTVVASERALT</sequence>
<keyword evidence="3" id="KW-1185">Reference proteome</keyword>
<dbReference type="RefSeq" id="WP_347921809.1">
    <property type="nucleotide sequence ID" value="NZ_JBDXMX010000009.1"/>
</dbReference>
<evidence type="ECO:0000313" key="2">
    <source>
        <dbReference type="EMBL" id="MEO9249118.1"/>
    </source>
</evidence>
<name>A0ABV0ILQ9_9MICC</name>
<dbReference type="Pfam" id="PF00462">
    <property type="entry name" value="Glutaredoxin"/>
    <property type="match status" value="1"/>
</dbReference>
<dbReference type="SUPFAM" id="SSF52833">
    <property type="entry name" value="Thioredoxin-like"/>
    <property type="match status" value="1"/>
</dbReference>
<feature type="domain" description="Glutaredoxin" evidence="1">
    <location>
        <begin position="20"/>
        <end position="66"/>
    </location>
</feature>
<reference evidence="2 3" key="1">
    <citation type="submission" date="2024-05" db="EMBL/GenBank/DDBJ databases">
        <authorList>
            <person name="Yi C."/>
        </authorList>
    </citation>
    <scope>NUCLEOTIDE SEQUENCE [LARGE SCALE GENOMIC DNA]</scope>
    <source>
        <strain evidence="2 3">XS13</strain>
    </source>
</reference>
<protein>
    <submittedName>
        <fullName evidence="2">Glutaredoxin family protein</fullName>
    </submittedName>
</protein>
<evidence type="ECO:0000259" key="1">
    <source>
        <dbReference type="Pfam" id="PF00462"/>
    </source>
</evidence>
<dbReference type="InterPro" id="IPR036249">
    <property type="entry name" value="Thioredoxin-like_sf"/>
</dbReference>
<dbReference type="PROSITE" id="PS51354">
    <property type="entry name" value="GLUTAREDOXIN_2"/>
    <property type="match status" value="1"/>
</dbReference>
<gene>
    <name evidence="2" type="ORF">ABDK96_15645</name>
</gene>